<evidence type="ECO:0000313" key="2">
    <source>
        <dbReference type="EMBL" id="KAF5383979.1"/>
    </source>
</evidence>
<evidence type="ECO:0000256" key="1">
    <source>
        <dbReference type="SAM" id="MobiDB-lite"/>
    </source>
</evidence>
<gene>
    <name evidence="2" type="ORF">D9757_006932</name>
</gene>
<sequence>MSLSTINSAFSKTSNNNTRLSPHSRTVSAPPETDGEPATATISDIDPTSDAALSLSSSFPSFASFDSKDQRAYEHDRQRSKRSEEYLRLREAKAFKRGSTMLSKIIGPDSLSSPSSLLRGKRIPGTAESVSEAAAAAATWDDDWEGVRSPSRILSTPKSPAETIGVATTTTIHRIPIPEVKLADLITPGSIRKSRRGIHKDPEFEVIPPIRSVIVLDEFAFMHDTPPPRDLEQEWEHVHHSDDDSEESYCPSSLSRKIHVPPSYANVVSGGL</sequence>
<protein>
    <submittedName>
        <fullName evidence="2">Uncharacterized protein</fullName>
    </submittedName>
</protein>
<organism evidence="2 3">
    <name type="scientific">Collybiopsis confluens</name>
    <dbReference type="NCBI Taxonomy" id="2823264"/>
    <lineage>
        <taxon>Eukaryota</taxon>
        <taxon>Fungi</taxon>
        <taxon>Dikarya</taxon>
        <taxon>Basidiomycota</taxon>
        <taxon>Agaricomycotina</taxon>
        <taxon>Agaricomycetes</taxon>
        <taxon>Agaricomycetidae</taxon>
        <taxon>Agaricales</taxon>
        <taxon>Marasmiineae</taxon>
        <taxon>Omphalotaceae</taxon>
        <taxon>Collybiopsis</taxon>
    </lineage>
</organism>
<comment type="caution">
    <text evidence="2">The sequence shown here is derived from an EMBL/GenBank/DDBJ whole genome shotgun (WGS) entry which is preliminary data.</text>
</comment>
<dbReference type="OrthoDB" id="3245714at2759"/>
<evidence type="ECO:0000313" key="3">
    <source>
        <dbReference type="Proteomes" id="UP000518752"/>
    </source>
</evidence>
<accession>A0A8H5M7W7</accession>
<dbReference type="Proteomes" id="UP000518752">
    <property type="component" value="Unassembled WGS sequence"/>
</dbReference>
<feature type="compositionally biased region" description="Polar residues" evidence="1">
    <location>
        <begin position="1"/>
        <end position="27"/>
    </location>
</feature>
<name>A0A8H5M7W7_9AGAR</name>
<feature type="region of interest" description="Disordered" evidence="1">
    <location>
        <begin position="1"/>
        <end position="39"/>
    </location>
</feature>
<dbReference type="EMBL" id="JAACJN010000045">
    <property type="protein sequence ID" value="KAF5383979.1"/>
    <property type="molecule type" value="Genomic_DNA"/>
</dbReference>
<keyword evidence="3" id="KW-1185">Reference proteome</keyword>
<dbReference type="AlphaFoldDB" id="A0A8H5M7W7"/>
<proteinExistence type="predicted"/>
<reference evidence="2 3" key="1">
    <citation type="journal article" date="2020" name="ISME J.">
        <title>Uncovering the hidden diversity of litter-decomposition mechanisms in mushroom-forming fungi.</title>
        <authorList>
            <person name="Floudas D."/>
            <person name="Bentzer J."/>
            <person name="Ahren D."/>
            <person name="Johansson T."/>
            <person name="Persson P."/>
            <person name="Tunlid A."/>
        </authorList>
    </citation>
    <scope>NUCLEOTIDE SEQUENCE [LARGE SCALE GENOMIC DNA]</scope>
    <source>
        <strain evidence="2 3">CBS 406.79</strain>
    </source>
</reference>